<keyword evidence="3" id="KW-1185">Reference proteome</keyword>
<evidence type="ECO:0000313" key="2">
    <source>
        <dbReference type="EMBL" id="KAK7811100.1"/>
    </source>
</evidence>
<accession>A0AAW0I915</accession>
<feature type="transmembrane region" description="Helical" evidence="1">
    <location>
        <begin position="133"/>
        <end position="155"/>
    </location>
</feature>
<protein>
    <submittedName>
        <fullName evidence="2">Uncharacterized protein</fullName>
    </submittedName>
</protein>
<keyword evidence="1" id="KW-0812">Transmembrane</keyword>
<comment type="caution">
    <text evidence="2">The sequence shown here is derived from an EMBL/GenBank/DDBJ whole genome shotgun (WGS) entry which is preliminary data.</text>
</comment>
<keyword evidence="1" id="KW-1133">Transmembrane helix</keyword>
<organism evidence="2 3">
    <name type="scientific">Myodes glareolus</name>
    <name type="common">Bank vole</name>
    <name type="synonym">Clethrionomys glareolus</name>
    <dbReference type="NCBI Taxonomy" id="447135"/>
    <lineage>
        <taxon>Eukaryota</taxon>
        <taxon>Metazoa</taxon>
        <taxon>Chordata</taxon>
        <taxon>Craniata</taxon>
        <taxon>Vertebrata</taxon>
        <taxon>Euteleostomi</taxon>
        <taxon>Mammalia</taxon>
        <taxon>Eutheria</taxon>
        <taxon>Euarchontoglires</taxon>
        <taxon>Glires</taxon>
        <taxon>Rodentia</taxon>
        <taxon>Myomorpha</taxon>
        <taxon>Muroidea</taxon>
        <taxon>Cricetidae</taxon>
        <taxon>Arvicolinae</taxon>
        <taxon>Myodes</taxon>
    </lineage>
</organism>
<name>A0AAW0I915_MYOGA</name>
<evidence type="ECO:0000256" key="1">
    <source>
        <dbReference type="SAM" id="Phobius"/>
    </source>
</evidence>
<dbReference type="Proteomes" id="UP001488838">
    <property type="component" value="Unassembled WGS sequence"/>
</dbReference>
<keyword evidence="1" id="KW-0472">Membrane</keyword>
<feature type="transmembrane region" description="Helical" evidence="1">
    <location>
        <begin position="101"/>
        <end position="121"/>
    </location>
</feature>
<evidence type="ECO:0000313" key="3">
    <source>
        <dbReference type="Proteomes" id="UP001488838"/>
    </source>
</evidence>
<gene>
    <name evidence="2" type="ORF">U0070_016040</name>
</gene>
<proteinExistence type="predicted"/>
<sequence>MEAFPRVHFHPVGILGGKFCHNNSVVGRDEAFLPVRIANRRVKSQRLDCGLSQHGGDGWVRNLRRNCSEHHRSSVVMIHFCLVHTAYHLHCWLPRSHRLRLQVVVFLFGIGTLTLQFYVLLRPRSSRHCSQPLLANLVGSIVFTFFTLVSCLKVINPTQDPKGMEEDLT</sequence>
<dbReference type="EMBL" id="JBBHLL010000181">
    <property type="protein sequence ID" value="KAK7811100.1"/>
    <property type="molecule type" value="Genomic_DNA"/>
</dbReference>
<dbReference type="AlphaFoldDB" id="A0AAW0I915"/>
<reference evidence="2 3" key="1">
    <citation type="journal article" date="2023" name="bioRxiv">
        <title>Conserved and derived expression patterns and positive selection on dental genes reveal complex evolutionary context of ever-growing rodent molars.</title>
        <authorList>
            <person name="Calamari Z.T."/>
            <person name="Song A."/>
            <person name="Cohen E."/>
            <person name="Akter M."/>
            <person name="Roy R.D."/>
            <person name="Hallikas O."/>
            <person name="Christensen M.M."/>
            <person name="Li P."/>
            <person name="Marangoni P."/>
            <person name="Jernvall J."/>
            <person name="Klein O.D."/>
        </authorList>
    </citation>
    <scope>NUCLEOTIDE SEQUENCE [LARGE SCALE GENOMIC DNA]</scope>
    <source>
        <strain evidence="2">V071</strain>
    </source>
</reference>